<comment type="function">
    <text evidence="1">Plays an important role in the elongation step of protein synthesis.</text>
</comment>
<dbReference type="GO" id="GO:0003735">
    <property type="term" value="F:structural constituent of ribosome"/>
    <property type="evidence" value="ECO:0007669"/>
    <property type="project" value="TreeGrafter"/>
</dbReference>
<evidence type="ECO:0000256" key="2">
    <source>
        <dbReference type="ARBA" id="ARBA00005436"/>
    </source>
</evidence>
<evidence type="ECO:0000256" key="5">
    <source>
        <dbReference type="ARBA" id="ARBA00023274"/>
    </source>
</evidence>
<dbReference type="OrthoDB" id="2194681at2759"/>
<evidence type="ECO:0000313" key="10">
    <source>
        <dbReference type="Proteomes" id="UP000800036"/>
    </source>
</evidence>
<feature type="compositionally biased region" description="Acidic residues" evidence="8">
    <location>
        <begin position="97"/>
        <end position="116"/>
    </location>
</feature>
<evidence type="ECO:0000256" key="3">
    <source>
        <dbReference type="ARBA" id="ARBA00011266"/>
    </source>
</evidence>
<name>A0A6A5V858_9PLEO</name>
<comment type="similarity">
    <text evidence="2">Belongs to the eukaryotic ribosomal protein P1/P2 family.</text>
</comment>
<dbReference type="AlphaFoldDB" id="A0A6A5V858"/>
<evidence type="ECO:0000256" key="6">
    <source>
        <dbReference type="ARBA" id="ARBA00041116"/>
    </source>
</evidence>
<dbReference type="GO" id="GO:0043021">
    <property type="term" value="F:ribonucleoprotein complex binding"/>
    <property type="evidence" value="ECO:0007669"/>
    <property type="project" value="TreeGrafter"/>
</dbReference>
<comment type="subunit">
    <text evidence="3">P1 and P2 exist as dimers at the large ribosomal subunit.</text>
</comment>
<dbReference type="EMBL" id="ML976708">
    <property type="protein sequence ID" value="KAF1969497.1"/>
    <property type="molecule type" value="Genomic_DNA"/>
</dbReference>
<dbReference type="Pfam" id="PF00428">
    <property type="entry name" value="Ribosomal_60s"/>
    <property type="match status" value="1"/>
</dbReference>
<accession>A0A6A5V858</accession>
<dbReference type="GO" id="GO:0002181">
    <property type="term" value="P:cytoplasmic translation"/>
    <property type="evidence" value="ECO:0007669"/>
    <property type="project" value="TreeGrafter"/>
</dbReference>
<dbReference type="CDD" id="cd05831">
    <property type="entry name" value="Ribosomal_P1"/>
    <property type="match status" value="1"/>
</dbReference>
<protein>
    <recommendedName>
        <fullName evidence="6">Large ribosomal subunit protein P1</fullName>
    </recommendedName>
    <alternativeName>
        <fullName evidence="7">60S acidic ribosomal protein P1</fullName>
    </alternativeName>
</protein>
<dbReference type="FunFam" id="1.10.10.1410:FF:000001">
    <property type="entry name" value="60S acidic ribosomal protein P1"/>
    <property type="match status" value="1"/>
</dbReference>
<gene>
    <name evidence="9" type="ORF">BU23DRAFT_236140</name>
</gene>
<evidence type="ECO:0000313" key="9">
    <source>
        <dbReference type="EMBL" id="KAF1969497.1"/>
    </source>
</evidence>
<evidence type="ECO:0000256" key="1">
    <source>
        <dbReference type="ARBA" id="ARBA00003362"/>
    </source>
</evidence>
<dbReference type="Gene3D" id="1.10.10.1410">
    <property type="match status" value="1"/>
</dbReference>
<dbReference type="PANTHER" id="PTHR45696">
    <property type="entry name" value="60S ACIDIC RIBOSOMAL PROTEIN P1"/>
    <property type="match status" value="1"/>
</dbReference>
<organism evidence="9 10">
    <name type="scientific">Bimuria novae-zelandiae CBS 107.79</name>
    <dbReference type="NCBI Taxonomy" id="1447943"/>
    <lineage>
        <taxon>Eukaryota</taxon>
        <taxon>Fungi</taxon>
        <taxon>Dikarya</taxon>
        <taxon>Ascomycota</taxon>
        <taxon>Pezizomycotina</taxon>
        <taxon>Dothideomycetes</taxon>
        <taxon>Pleosporomycetidae</taxon>
        <taxon>Pleosporales</taxon>
        <taxon>Massarineae</taxon>
        <taxon>Didymosphaeriaceae</taxon>
        <taxon>Bimuria</taxon>
    </lineage>
</organism>
<dbReference type="Proteomes" id="UP000800036">
    <property type="component" value="Unassembled WGS sequence"/>
</dbReference>
<keyword evidence="10" id="KW-1185">Reference proteome</keyword>
<keyword evidence="4 9" id="KW-0689">Ribosomal protein</keyword>
<evidence type="ECO:0000256" key="4">
    <source>
        <dbReference type="ARBA" id="ARBA00022980"/>
    </source>
</evidence>
<evidence type="ECO:0000256" key="8">
    <source>
        <dbReference type="SAM" id="MobiDB-lite"/>
    </source>
</evidence>
<dbReference type="GO" id="GO:0022625">
    <property type="term" value="C:cytosolic large ribosomal subunit"/>
    <property type="evidence" value="ECO:0007669"/>
    <property type="project" value="TreeGrafter"/>
</dbReference>
<dbReference type="InterPro" id="IPR038716">
    <property type="entry name" value="P1/P2_N_sf"/>
</dbReference>
<dbReference type="PANTHER" id="PTHR45696:SF10">
    <property type="entry name" value="LARGE RIBOSOMAL SUBUNIT PROTEIN P1"/>
    <property type="match status" value="1"/>
</dbReference>
<keyword evidence="5" id="KW-0687">Ribonucleoprotein</keyword>
<proteinExistence type="inferred from homology"/>
<evidence type="ECO:0000256" key="7">
    <source>
        <dbReference type="ARBA" id="ARBA00042918"/>
    </source>
</evidence>
<reference evidence="9" key="1">
    <citation type="journal article" date="2020" name="Stud. Mycol.">
        <title>101 Dothideomycetes genomes: a test case for predicting lifestyles and emergence of pathogens.</title>
        <authorList>
            <person name="Haridas S."/>
            <person name="Albert R."/>
            <person name="Binder M."/>
            <person name="Bloem J."/>
            <person name="Labutti K."/>
            <person name="Salamov A."/>
            <person name="Andreopoulos B."/>
            <person name="Baker S."/>
            <person name="Barry K."/>
            <person name="Bills G."/>
            <person name="Bluhm B."/>
            <person name="Cannon C."/>
            <person name="Castanera R."/>
            <person name="Culley D."/>
            <person name="Daum C."/>
            <person name="Ezra D."/>
            <person name="Gonzalez J."/>
            <person name="Henrissat B."/>
            <person name="Kuo A."/>
            <person name="Liang C."/>
            <person name="Lipzen A."/>
            <person name="Lutzoni F."/>
            <person name="Magnuson J."/>
            <person name="Mondo S."/>
            <person name="Nolan M."/>
            <person name="Ohm R."/>
            <person name="Pangilinan J."/>
            <person name="Park H.-J."/>
            <person name="Ramirez L."/>
            <person name="Alfaro M."/>
            <person name="Sun H."/>
            <person name="Tritt A."/>
            <person name="Yoshinaga Y."/>
            <person name="Zwiers L.-H."/>
            <person name="Turgeon B."/>
            <person name="Goodwin S."/>
            <person name="Spatafora J."/>
            <person name="Crous P."/>
            <person name="Grigoriev I."/>
        </authorList>
    </citation>
    <scope>NUCLEOTIDE SEQUENCE</scope>
    <source>
        <strain evidence="9">CBS 107.79</strain>
    </source>
</reference>
<feature type="region of interest" description="Disordered" evidence="8">
    <location>
        <begin position="80"/>
        <end position="127"/>
    </location>
</feature>
<sequence length="127" mass="13283">MSTDAATTTTTTTNSNNNKAETAVSYAALILADEGIEITPEKLQTLLKAAAIDDVELIWTTLFAKALQGKELKDILTAVSTSSAEVGRPPAPVNENTSDEPDEGAEIVDGNDDDGSGMEGGMFDLFS</sequence>
<dbReference type="GO" id="GO:0030295">
    <property type="term" value="F:protein kinase activator activity"/>
    <property type="evidence" value="ECO:0007669"/>
    <property type="project" value="TreeGrafter"/>
</dbReference>